<gene>
    <name evidence="1" type="ORF">I6U48_00500</name>
</gene>
<protein>
    <submittedName>
        <fullName evidence="1">DUF2877 domain-containing protein</fullName>
    </submittedName>
</protein>
<dbReference type="RefSeq" id="WP_218318439.1">
    <property type="nucleotide sequence ID" value="NZ_JAEEGC010000003.1"/>
</dbReference>
<dbReference type="EMBL" id="JAEEGC010000003">
    <property type="protein sequence ID" value="MBV7271400.1"/>
    <property type="molecule type" value="Genomic_DNA"/>
</dbReference>
<dbReference type="Pfam" id="PF11392">
    <property type="entry name" value="AllH"/>
    <property type="match status" value="1"/>
</dbReference>
<reference evidence="1" key="1">
    <citation type="submission" date="2020-12" db="EMBL/GenBank/DDBJ databases">
        <title>Clostridium thailandense sp. nov., a novel acetogenic bacterium isolated from peat land soil in Thailand.</title>
        <authorList>
            <person name="Chaikitkaew S."/>
            <person name="Birkeland N.K."/>
        </authorList>
    </citation>
    <scope>NUCLEOTIDE SEQUENCE</scope>
    <source>
        <strain evidence="1">PL3</strain>
    </source>
</reference>
<evidence type="ECO:0000313" key="2">
    <source>
        <dbReference type="Proteomes" id="UP000694308"/>
    </source>
</evidence>
<name>A0A949WPL2_9CLOT</name>
<dbReference type="AlphaFoldDB" id="A0A949WPL2"/>
<sequence>MKAVAICDMLSSRIDTGLVVKAKVHSVFRNACNLVTDQNEFITILNSDKNICPMSVVIGEKESVDFAKLGISQGIDVILHKKRICSTRKELYVDFSNAKKWNSEPDLNFRPIDSISIEKNIKILERGINTYGRFSFIAPLLVFLGESHQSFNINIKYKEILEEKYKFITERFHGFIDSVIQNNLKEISSSAKKLIGFGIGLTPSMDDFMSGLMISLIYLTKYYGFEISQAYNLNSGIIKYGLNGTTRVSSEMLTFSAVGKSSQLVKSLILDLLCENEDYKILQKVKGVIDIGSTSGTDTLLGIYVGFKIINNIQFRN</sequence>
<organism evidence="1 2">
    <name type="scientific">Clostridium thailandense</name>
    <dbReference type="NCBI Taxonomy" id="2794346"/>
    <lineage>
        <taxon>Bacteria</taxon>
        <taxon>Bacillati</taxon>
        <taxon>Bacillota</taxon>
        <taxon>Clostridia</taxon>
        <taxon>Eubacteriales</taxon>
        <taxon>Clostridiaceae</taxon>
        <taxon>Clostridium</taxon>
    </lineage>
</organism>
<dbReference type="InterPro" id="IPR021530">
    <property type="entry name" value="AllH-like"/>
</dbReference>
<keyword evidence="2" id="KW-1185">Reference proteome</keyword>
<accession>A0A949WPL2</accession>
<comment type="caution">
    <text evidence="1">The sequence shown here is derived from an EMBL/GenBank/DDBJ whole genome shotgun (WGS) entry which is preliminary data.</text>
</comment>
<dbReference type="Proteomes" id="UP000694308">
    <property type="component" value="Unassembled WGS sequence"/>
</dbReference>
<proteinExistence type="predicted"/>
<evidence type="ECO:0000313" key="1">
    <source>
        <dbReference type="EMBL" id="MBV7271400.1"/>
    </source>
</evidence>